<evidence type="ECO:0000313" key="1">
    <source>
        <dbReference type="EMBL" id="ONM19631.1"/>
    </source>
</evidence>
<gene>
    <name evidence="1" type="ORF">ZEAMMB73_Zm00001d004817</name>
</gene>
<protein>
    <submittedName>
        <fullName evidence="1">Fatty acid amide hydrolase</fullName>
    </submittedName>
</protein>
<dbReference type="EMBL" id="CM007648">
    <property type="protein sequence ID" value="ONM19631.1"/>
    <property type="molecule type" value="Genomic_DNA"/>
</dbReference>
<dbReference type="Gene3D" id="3.90.1300.10">
    <property type="entry name" value="Amidase signature (AS) domain"/>
    <property type="match status" value="1"/>
</dbReference>
<proteinExistence type="predicted"/>
<reference evidence="1" key="1">
    <citation type="submission" date="2015-12" db="EMBL/GenBank/DDBJ databases">
        <title>Update maize B73 reference genome by single molecule sequencing technologies.</title>
        <authorList>
            <consortium name="Maize Genome Sequencing Project"/>
            <person name="Ware D."/>
        </authorList>
    </citation>
    <scope>NUCLEOTIDE SEQUENCE [LARGE SCALE GENOMIC DNA]</scope>
    <source>
        <tissue evidence="1">Seedling</tissue>
    </source>
</reference>
<dbReference type="GO" id="GO:0016787">
    <property type="term" value="F:hydrolase activity"/>
    <property type="evidence" value="ECO:0007669"/>
    <property type="project" value="UniProtKB-KW"/>
</dbReference>
<accession>A0A1D6EHN1</accession>
<name>A0A1D6EHN1_MAIZE</name>
<organism evidence="1">
    <name type="scientific">Zea mays</name>
    <name type="common">Maize</name>
    <dbReference type="NCBI Taxonomy" id="4577"/>
    <lineage>
        <taxon>Eukaryota</taxon>
        <taxon>Viridiplantae</taxon>
        <taxon>Streptophyta</taxon>
        <taxon>Embryophyta</taxon>
        <taxon>Tracheophyta</taxon>
        <taxon>Spermatophyta</taxon>
        <taxon>Magnoliopsida</taxon>
        <taxon>Liliopsida</taxon>
        <taxon>Poales</taxon>
        <taxon>Poaceae</taxon>
        <taxon>PACMAD clade</taxon>
        <taxon>Panicoideae</taxon>
        <taxon>Andropogonodae</taxon>
        <taxon>Andropogoneae</taxon>
        <taxon>Tripsacinae</taxon>
        <taxon>Zea</taxon>
    </lineage>
</organism>
<dbReference type="AlphaFoldDB" id="A0A1D6EHN1"/>
<dbReference type="ExpressionAtlas" id="A0A1D6EHN1">
    <property type="expression patterns" value="baseline and differential"/>
</dbReference>
<keyword evidence="1" id="KW-0378">Hydrolase</keyword>
<dbReference type="InterPro" id="IPR036928">
    <property type="entry name" value="AS_sf"/>
</dbReference>
<sequence length="169" mass="18717">MLAWVLETPVLGWIVLGVLKRDNLVYKLVSDAEIPEPPLFTATHTWQAAIQEQSVRVTESRLSPAERVQEAVACVPAAAQAQLEPAAGFRRWTVRDFHRAYRSGQATPTMVARRFLAAVEECSGPDLNMGFFISCDPADVLRQAEDSTRRYQQGAWYMRIAVAAAAKAA</sequence>